<dbReference type="Gramene" id="OBART08G05370.1">
    <property type="protein sequence ID" value="OBART08G05370.1"/>
    <property type="gene ID" value="OBART08G05370"/>
</dbReference>
<evidence type="ECO:0000256" key="1">
    <source>
        <dbReference type="SAM" id="SignalP"/>
    </source>
</evidence>
<feature type="signal peptide" evidence="1">
    <location>
        <begin position="1"/>
        <end position="15"/>
    </location>
</feature>
<proteinExistence type="predicted"/>
<keyword evidence="1" id="KW-0732">Signal</keyword>
<name>A0A0D3GX54_9ORYZ</name>
<organism evidence="2">
    <name type="scientific">Oryza barthii</name>
    <dbReference type="NCBI Taxonomy" id="65489"/>
    <lineage>
        <taxon>Eukaryota</taxon>
        <taxon>Viridiplantae</taxon>
        <taxon>Streptophyta</taxon>
        <taxon>Embryophyta</taxon>
        <taxon>Tracheophyta</taxon>
        <taxon>Spermatophyta</taxon>
        <taxon>Magnoliopsida</taxon>
        <taxon>Liliopsida</taxon>
        <taxon>Poales</taxon>
        <taxon>Poaceae</taxon>
        <taxon>BOP clade</taxon>
        <taxon>Oryzoideae</taxon>
        <taxon>Oryzeae</taxon>
        <taxon>Oryzinae</taxon>
        <taxon>Oryza</taxon>
    </lineage>
</organism>
<feature type="chain" id="PRO_5012249430" evidence="1">
    <location>
        <begin position="16"/>
        <end position="129"/>
    </location>
</feature>
<dbReference type="PaxDb" id="65489-OBART08G05370.1"/>
<dbReference type="HOGENOM" id="CLU_1952294_0_0_1"/>
<accession>A0A0D3GX54</accession>
<evidence type="ECO:0000313" key="2">
    <source>
        <dbReference type="EnsemblPlants" id="OBART08G05370.1"/>
    </source>
</evidence>
<keyword evidence="3" id="KW-1185">Reference proteome</keyword>
<dbReference type="EnsemblPlants" id="OBART08G05370.1">
    <property type="protein sequence ID" value="OBART08G05370.1"/>
    <property type="gene ID" value="OBART08G05370"/>
</dbReference>
<protein>
    <submittedName>
        <fullName evidence="2">Uncharacterized protein</fullName>
    </submittedName>
</protein>
<reference evidence="2" key="1">
    <citation type="journal article" date="2009" name="Rice">
        <title>De Novo Next Generation Sequencing of Plant Genomes.</title>
        <authorList>
            <person name="Rounsley S."/>
            <person name="Marri P.R."/>
            <person name="Yu Y."/>
            <person name="He R."/>
            <person name="Sisneros N."/>
            <person name="Goicoechea J.L."/>
            <person name="Lee S.J."/>
            <person name="Angelova A."/>
            <person name="Kudrna D."/>
            <person name="Luo M."/>
            <person name="Affourtit J."/>
            <person name="Desany B."/>
            <person name="Knight J."/>
            <person name="Niazi F."/>
            <person name="Egholm M."/>
            <person name="Wing R.A."/>
        </authorList>
    </citation>
    <scope>NUCLEOTIDE SEQUENCE [LARGE SCALE GENOMIC DNA]</scope>
    <source>
        <strain evidence="2">cv. IRGC 105608</strain>
    </source>
</reference>
<dbReference type="Proteomes" id="UP000026960">
    <property type="component" value="Chromosome 8"/>
</dbReference>
<sequence>MWGHLLLCAAAACLAVLLSSLMEIWNTSTDPQQIQFMAIEKDDLLVTNLEGTEWSLAQLDTSIYMAASGTNRSKLTRDKLTPHLSDLSLSAHSLQKGEENNLLCRNAAALAMRVPDHSIVYLPYKQFYS</sequence>
<evidence type="ECO:0000313" key="3">
    <source>
        <dbReference type="Proteomes" id="UP000026960"/>
    </source>
</evidence>
<reference evidence="2" key="2">
    <citation type="submission" date="2015-03" db="UniProtKB">
        <authorList>
            <consortium name="EnsemblPlants"/>
        </authorList>
    </citation>
    <scope>IDENTIFICATION</scope>
</reference>
<dbReference type="AlphaFoldDB" id="A0A0D3GX54"/>